<comment type="caution">
    <text evidence="1">The sequence shown here is derived from an EMBL/GenBank/DDBJ whole genome shotgun (WGS) entry which is preliminary data.</text>
</comment>
<evidence type="ECO:0000313" key="1">
    <source>
        <dbReference type="EMBL" id="CAG8622569.1"/>
    </source>
</evidence>
<accession>A0A9N9D4D7</accession>
<name>A0A9N9D4D7_9GLOM</name>
<dbReference type="EMBL" id="CAJVPY010004552">
    <property type="protein sequence ID" value="CAG8622569.1"/>
    <property type="molecule type" value="Genomic_DNA"/>
</dbReference>
<gene>
    <name evidence="1" type="ORF">DERYTH_LOCUS8717</name>
</gene>
<organism evidence="1 2">
    <name type="scientific">Dentiscutata erythropus</name>
    <dbReference type="NCBI Taxonomy" id="1348616"/>
    <lineage>
        <taxon>Eukaryota</taxon>
        <taxon>Fungi</taxon>
        <taxon>Fungi incertae sedis</taxon>
        <taxon>Mucoromycota</taxon>
        <taxon>Glomeromycotina</taxon>
        <taxon>Glomeromycetes</taxon>
        <taxon>Diversisporales</taxon>
        <taxon>Gigasporaceae</taxon>
        <taxon>Dentiscutata</taxon>
    </lineage>
</organism>
<proteinExistence type="predicted"/>
<dbReference type="Proteomes" id="UP000789405">
    <property type="component" value="Unassembled WGS sequence"/>
</dbReference>
<evidence type="ECO:0000313" key="2">
    <source>
        <dbReference type="Proteomes" id="UP000789405"/>
    </source>
</evidence>
<keyword evidence="2" id="KW-1185">Reference proteome</keyword>
<dbReference type="AlphaFoldDB" id="A0A9N9D4D7"/>
<protein>
    <submittedName>
        <fullName evidence="1">5225_t:CDS:1</fullName>
    </submittedName>
</protein>
<sequence length="145" mass="17196">MLLKKKNKPENKNRVEKKEDYYSKVTNLLKANDFDVETLERFPNDGGAKDDHLIVCQSLGIRYDYIEKYEQKTKKFLQFYHCEENDWIIKHIIEYFSEQYTMSKNITNAASGRTTGCKFTSDKKLCEIVDQEINLLEYANEKIMV</sequence>
<reference evidence="1" key="1">
    <citation type="submission" date="2021-06" db="EMBL/GenBank/DDBJ databases">
        <authorList>
            <person name="Kallberg Y."/>
            <person name="Tangrot J."/>
            <person name="Rosling A."/>
        </authorList>
    </citation>
    <scope>NUCLEOTIDE SEQUENCE</scope>
    <source>
        <strain evidence="1">MA453B</strain>
    </source>
</reference>